<proteinExistence type="predicted"/>
<dbReference type="EMBL" id="KE356561">
    <property type="protein sequence ID" value="ERG94937.1"/>
    <property type="molecule type" value="Genomic_DNA"/>
</dbReference>
<name>U1PMI3_9EURY</name>
<gene>
    <name evidence="1" type="ORF">J07HQW2_01379</name>
</gene>
<evidence type="ECO:0000313" key="1">
    <source>
        <dbReference type="EMBL" id="ERG94937.1"/>
    </source>
</evidence>
<accession>U1PMI3</accession>
<evidence type="ECO:0000313" key="2">
    <source>
        <dbReference type="Proteomes" id="UP000030710"/>
    </source>
</evidence>
<dbReference type="AlphaFoldDB" id="U1PMI3"/>
<dbReference type="HOGENOM" id="CLU_2165225_0_0_2"/>
<dbReference type="Proteomes" id="UP000030710">
    <property type="component" value="Unassembled WGS sequence"/>
</dbReference>
<reference evidence="1 2" key="1">
    <citation type="journal article" date="2013" name="PLoS ONE">
        <title>Assembly-driven community genomics of a hypersaline microbial ecosystem.</title>
        <authorList>
            <person name="Podell S."/>
            <person name="Ugalde J.A."/>
            <person name="Narasingarao P."/>
            <person name="Banfield J.F."/>
            <person name="Heidelberg K.B."/>
            <person name="Allen E.E."/>
        </authorList>
    </citation>
    <scope>NUCLEOTIDE SEQUENCE [LARGE SCALE GENOMIC DNA]</scope>
    <source>
        <strain evidence="2">J07HQW2</strain>
    </source>
</reference>
<protein>
    <submittedName>
        <fullName evidence="1">Uncharacterized protein</fullName>
    </submittedName>
</protein>
<sequence length="110" mass="12689">MISPCELSRGLSSLVSILCHDICIEDIRAEYQTTAMHITLVRIYGLIFLTMSHGHWTGYDRISRLRVQVHNHYTECDFRAGMSTLLTSEFTHSNSSIENEEPTRCYHVLQ</sequence>
<organism evidence="1 2">
    <name type="scientific">Haloquadratum walsbyi J07HQW2</name>
    <dbReference type="NCBI Taxonomy" id="1238425"/>
    <lineage>
        <taxon>Archaea</taxon>
        <taxon>Methanobacteriati</taxon>
        <taxon>Methanobacteriota</taxon>
        <taxon>Stenosarchaea group</taxon>
        <taxon>Halobacteria</taxon>
        <taxon>Halobacteriales</taxon>
        <taxon>Haloferacaceae</taxon>
        <taxon>Haloquadratum</taxon>
    </lineage>
</organism>